<evidence type="ECO:0000256" key="1">
    <source>
        <dbReference type="ARBA" id="ARBA00023002"/>
    </source>
</evidence>
<reference evidence="4 5" key="1">
    <citation type="submission" date="2017-10" db="EMBL/GenBank/DDBJ databases">
        <authorList>
            <person name="Banno H."/>
            <person name="Chua N.-H."/>
        </authorList>
    </citation>
    <scope>NUCLEOTIDE SEQUENCE [LARGE SCALE GENOMIC DNA]</scope>
    <source>
        <strain evidence="4">Vibrio tapetis CECT4600</strain>
    </source>
</reference>
<dbReference type="InterPro" id="IPR036188">
    <property type="entry name" value="FAD/NAD-bd_sf"/>
</dbReference>
<dbReference type="PANTHER" id="PTHR13789:SF309">
    <property type="entry name" value="PUTATIVE (AFU_ORTHOLOGUE AFUA_6G14510)-RELATED"/>
    <property type="match status" value="1"/>
</dbReference>
<dbReference type="RefSeq" id="WP_172443185.1">
    <property type="nucleotide sequence ID" value="NZ_LT960612.1"/>
</dbReference>
<dbReference type="PANTHER" id="PTHR13789">
    <property type="entry name" value="MONOOXYGENASE"/>
    <property type="match status" value="1"/>
</dbReference>
<proteinExistence type="predicted"/>
<evidence type="ECO:0000259" key="3">
    <source>
        <dbReference type="Pfam" id="PF01494"/>
    </source>
</evidence>
<feature type="domain" description="FAD-binding" evidence="3">
    <location>
        <begin position="48"/>
        <end position="216"/>
    </location>
</feature>
<accession>A0A2N8ZJV5</accession>
<dbReference type="GO" id="GO:0071949">
    <property type="term" value="F:FAD binding"/>
    <property type="evidence" value="ECO:0007669"/>
    <property type="project" value="InterPro"/>
</dbReference>
<name>A0A2N8ZJV5_9VIBR</name>
<evidence type="ECO:0000313" key="4">
    <source>
        <dbReference type="EMBL" id="SON52152.1"/>
    </source>
</evidence>
<keyword evidence="5" id="KW-1185">Reference proteome</keyword>
<gene>
    <name evidence="4" type="ORF">VTAP4600_B0541</name>
</gene>
<evidence type="ECO:0000313" key="5">
    <source>
        <dbReference type="Proteomes" id="UP000235828"/>
    </source>
</evidence>
<dbReference type="InterPro" id="IPR002938">
    <property type="entry name" value="FAD-bd"/>
</dbReference>
<dbReference type="InterPro" id="IPR050493">
    <property type="entry name" value="FAD-dep_Monooxygenase_BioMet"/>
</dbReference>
<protein>
    <submittedName>
        <fullName evidence="4">2-polyprenyl-6-methoxyphenol hydroxylase related FAD-dependent oxidoreductase</fullName>
    </submittedName>
</protein>
<dbReference type="Gene3D" id="3.50.50.60">
    <property type="entry name" value="FAD/NAD(P)-binding domain"/>
    <property type="match status" value="1"/>
</dbReference>
<dbReference type="PRINTS" id="PR00420">
    <property type="entry name" value="RNGMNOXGNASE"/>
</dbReference>
<dbReference type="AlphaFoldDB" id="A0A2N8ZJV5"/>
<keyword evidence="2" id="KW-0503">Monooxygenase</keyword>
<dbReference type="GO" id="GO:0004497">
    <property type="term" value="F:monooxygenase activity"/>
    <property type="evidence" value="ECO:0007669"/>
    <property type="project" value="UniProtKB-KW"/>
</dbReference>
<dbReference type="Pfam" id="PF01494">
    <property type="entry name" value="FAD_binding_3"/>
    <property type="match status" value="1"/>
</dbReference>
<dbReference type="Proteomes" id="UP000235828">
    <property type="component" value="Chromosome B"/>
</dbReference>
<evidence type="ECO:0000256" key="2">
    <source>
        <dbReference type="ARBA" id="ARBA00023033"/>
    </source>
</evidence>
<keyword evidence="1" id="KW-0560">Oxidoreductase</keyword>
<dbReference type="SUPFAM" id="SSF51905">
    <property type="entry name" value="FAD/NAD(P)-binding domain"/>
    <property type="match status" value="1"/>
</dbReference>
<dbReference type="KEGG" id="vta:B0541"/>
<sequence>MQKNTAIHRSRLQSTLLAQLDSRSVSLGKTLTDLEKCRKTQLTFSDGSQHHCDIVIGADGIHSKVRESLHCLEPAVYRNAHQLCWRGVAKASLPNKYHGQLNELWGGQGSRFGFVAISDTEVYWYALVNDDAANIEFEQLFSSFDPIVMSLIEQTDNQKIFHNGIKDLAPIKHWFDESLVLVGDAAHATTPNLGQGACQGIEDAYVLAHCLARYLEPNTPKEAPLDRQALKHALAQYQQLRLSKAHYVVNTSWKMGKVSQWQHPVLAKTRNALFRLMPDKLNEMQSRKLFTLADV</sequence>
<dbReference type="EMBL" id="LT960612">
    <property type="protein sequence ID" value="SON52152.1"/>
    <property type="molecule type" value="Genomic_DNA"/>
</dbReference>
<organism evidence="4 5">
    <name type="scientific">Vibrio tapetis subsp. tapetis</name>
    <dbReference type="NCBI Taxonomy" id="1671868"/>
    <lineage>
        <taxon>Bacteria</taxon>
        <taxon>Pseudomonadati</taxon>
        <taxon>Pseudomonadota</taxon>
        <taxon>Gammaproteobacteria</taxon>
        <taxon>Vibrionales</taxon>
        <taxon>Vibrionaceae</taxon>
        <taxon>Vibrio</taxon>
    </lineage>
</organism>